<reference evidence="2" key="2">
    <citation type="submission" date="2022-01" db="EMBL/GenBank/DDBJ databases">
        <authorList>
            <person name="Yamashiro T."/>
            <person name="Shiraishi A."/>
            <person name="Satake H."/>
            <person name="Nakayama K."/>
        </authorList>
    </citation>
    <scope>NUCLEOTIDE SEQUENCE</scope>
</reference>
<feature type="compositionally biased region" description="Polar residues" evidence="1">
    <location>
        <begin position="158"/>
        <end position="174"/>
    </location>
</feature>
<name>A0ABQ5D921_9ASTR</name>
<sequence>MEIENPIRTLRDYSRPSHEGYRNTIELPDGNNVVPLRSDTIRLVQNGCSFHELRSEDPNQHLKDFLKLVDSLDLDVANKERMCLHVPSTSDRCLTEHENQVQRLMEAHLAPKSPVQVNKIASTYKARGKWYTFKPEQNNFGGTYNPSWKSHPNLRWRQPQNSQNNFLNPPNHFQPNGSFSNCPFNNNPQNFNNQSSLEGLVSSFMASQDARLSKFEADFKQLGETTNKIDIFLKAFNDRMMGSLPSHTVKNPKLDVTIKLCSKQTNKAQKDQPQVKTLTVIENGTPPSKGIKSPSKLLSPKYQSQSSLEEPSRNSSSPKRVYFVNTITIIRKEYESRETKTIESDAAEDNGRDTIVEVEKEAEEGLDSSKPVIKEDELRDIKQNDPDDRTCGETKMVEEVKKESEESEDEEKDDPEYINTNPPSPPDPSISFITKKVQNDGDIMFVEIIKKYDDSSEEELEEDGNAVTRELRVEYFDRFSTRSKLAYHKSSEHTKSVYFRNEEDKRKGVDYVMNKILGYYKECLELGSEYLIRLEDEGGVM</sequence>
<evidence type="ECO:0000313" key="2">
    <source>
        <dbReference type="EMBL" id="GJT33614.1"/>
    </source>
</evidence>
<evidence type="ECO:0000256" key="1">
    <source>
        <dbReference type="SAM" id="MobiDB-lite"/>
    </source>
</evidence>
<feature type="compositionally biased region" description="Polar residues" evidence="1">
    <location>
        <begin position="264"/>
        <end position="286"/>
    </location>
</feature>
<dbReference type="EMBL" id="BQNB010014893">
    <property type="protein sequence ID" value="GJT33614.1"/>
    <property type="molecule type" value="Genomic_DNA"/>
</dbReference>
<feature type="region of interest" description="Disordered" evidence="1">
    <location>
        <begin position="264"/>
        <end position="318"/>
    </location>
</feature>
<comment type="caution">
    <text evidence="2">The sequence shown here is derived from an EMBL/GenBank/DDBJ whole genome shotgun (WGS) entry which is preliminary data.</text>
</comment>
<feature type="compositionally biased region" description="Low complexity" evidence="1">
    <location>
        <begin position="175"/>
        <end position="193"/>
    </location>
</feature>
<dbReference type="Proteomes" id="UP001151760">
    <property type="component" value="Unassembled WGS sequence"/>
</dbReference>
<feature type="region of interest" description="Disordered" evidence="1">
    <location>
        <begin position="158"/>
        <end position="193"/>
    </location>
</feature>
<reference evidence="2" key="1">
    <citation type="journal article" date="2022" name="Int. J. Mol. Sci.">
        <title>Draft Genome of Tanacetum Coccineum: Genomic Comparison of Closely Related Tanacetum-Family Plants.</title>
        <authorList>
            <person name="Yamashiro T."/>
            <person name="Shiraishi A."/>
            <person name="Nakayama K."/>
            <person name="Satake H."/>
        </authorList>
    </citation>
    <scope>NUCLEOTIDE SEQUENCE</scope>
</reference>
<feature type="region of interest" description="Disordered" evidence="1">
    <location>
        <begin position="360"/>
        <end position="431"/>
    </location>
</feature>
<proteinExistence type="predicted"/>
<gene>
    <name evidence="2" type="ORF">Tco_0924033</name>
</gene>
<accession>A0ABQ5D921</accession>
<keyword evidence="3" id="KW-1185">Reference proteome</keyword>
<feature type="compositionally biased region" description="Acidic residues" evidence="1">
    <location>
        <begin position="405"/>
        <end position="416"/>
    </location>
</feature>
<protein>
    <recommendedName>
        <fullName evidence="4">MAK10-like protein</fullName>
    </recommendedName>
</protein>
<evidence type="ECO:0000313" key="3">
    <source>
        <dbReference type="Proteomes" id="UP001151760"/>
    </source>
</evidence>
<feature type="compositionally biased region" description="Low complexity" evidence="1">
    <location>
        <begin position="304"/>
        <end position="318"/>
    </location>
</feature>
<organism evidence="2 3">
    <name type="scientific">Tanacetum coccineum</name>
    <dbReference type="NCBI Taxonomy" id="301880"/>
    <lineage>
        <taxon>Eukaryota</taxon>
        <taxon>Viridiplantae</taxon>
        <taxon>Streptophyta</taxon>
        <taxon>Embryophyta</taxon>
        <taxon>Tracheophyta</taxon>
        <taxon>Spermatophyta</taxon>
        <taxon>Magnoliopsida</taxon>
        <taxon>eudicotyledons</taxon>
        <taxon>Gunneridae</taxon>
        <taxon>Pentapetalae</taxon>
        <taxon>asterids</taxon>
        <taxon>campanulids</taxon>
        <taxon>Asterales</taxon>
        <taxon>Asteraceae</taxon>
        <taxon>Asteroideae</taxon>
        <taxon>Anthemideae</taxon>
        <taxon>Anthemidinae</taxon>
        <taxon>Tanacetum</taxon>
    </lineage>
</organism>
<evidence type="ECO:0008006" key="4">
    <source>
        <dbReference type="Google" id="ProtNLM"/>
    </source>
</evidence>
<feature type="compositionally biased region" description="Basic and acidic residues" evidence="1">
    <location>
        <begin position="372"/>
        <end position="404"/>
    </location>
</feature>